<evidence type="ECO:0000313" key="1">
    <source>
        <dbReference type="EMBL" id="AVM87225.1"/>
    </source>
</evidence>
<accession>A0A2P1GMK2</accession>
<dbReference type="EMBL" id="MG599974">
    <property type="protein sequence ID" value="AVM87225.1"/>
    <property type="molecule type" value="Genomic_RNA"/>
</dbReference>
<proteinExistence type="predicted"/>
<reference evidence="1" key="1">
    <citation type="journal article" date="2018" name="Nature">
        <title>The evolutionary history of vertebrate RNA viruses.</title>
        <authorList>
            <person name="Shi M."/>
            <person name="Lin X.D."/>
            <person name="Chen X."/>
            <person name="Tian J.H."/>
            <person name="Chen L.J."/>
            <person name="Li K."/>
            <person name="Wang W."/>
            <person name="Eden J.S."/>
            <person name="Shen J.J."/>
            <person name="Liu L."/>
            <person name="Holmes E.C."/>
            <person name="Zhang Y.Z."/>
        </authorList>
    </citation>
    <scope>NUCLEOTIDE SEQUENCE</scope>
    <source>
        <strain evidence="1">BHNC6369</strain>
    </source>
</reference>
<organism evidence="1">
    <name type="scientific">Fujian spotted paddle-tail newt calicivirus</name>
    <dbReference type="NCBI Taxonomy" id="2116168"/>
    <lineage>
        <taxon>Viruses</taxon>
        <taxon>Riboviria</taxon>
        <taxon>Orthornavirae</taxon>
        <taxon>Pisuviricota</taxon>
        <taxon>Pisoniviricetes</taxon>
        <taxon>Picornavirales</taxon>
        <taxon>Caliciviridae</taxon>
    </lineage>
</organism>
<protein>
    <submittedName>
        <fullName evidence="1">VP2</fullName>
    </submittedName>
</protein>
<name>A0A2P1GMK2_9CALI</name>
<sequence>MAGFLAAVAGSGLISAASQLGTGLGQAQIQADAMRYQSDTSAKMQQSDFGFQRELLGRRLESFGQAGLPSYMAWSGVPVSSRPSTYSVSQGSGMGISTPSLLTNQMLTAAGNKFGLSRKINKSFSDQDWDDSSSLGSWGAGSNRSWGNTSSSVFSWRGDSSPSTTLYFNNASIGETRV</sequence>